<dbReference type="OrthoDB" id="410307at2759"/>
<feature type="domain" description="C3H1-type" evidence="7">
    <location>
        <begin position="237"/>
        <end position="265"/>
    </location>
</feature>
<feature type="compositionally biased region" description="Acidic residues" evidence="6">
    <location>
        <begin position="516"/>
        <end position="528"/>
    </location>
</feature>
<evidence type="ECO:0000256" key="3">
    <source>
        <dbReference type="ARBA" id="ARBA00022833"/>
    </source>
</evidence>
<evidence type="ECO:0000256" key="4">
    <source>
        <dbReference type="PROSITE-ProRule" id="PRU00723"/>
    </source>
</evidence>
<keyword evidence="5" id="KW-0175">Coiled coil</keyword>
<sequence>MSQLALNYNEKLELLQRKISEMKRQIETHQNSSSTAQMKYSSTYQHKNYSVYKPPRHIYSNRFPSHKNKTLILNNGSSPTAFSSLATPTSSLVTPATSSLLNLSQDREPQSTALLQNNENKNFTNNFVQSYSQGGLKLINKEIFDKNLNFTLNRKKIIREQKNLIKVSKIVSKNNVKFDYCDRINLNGISYAITLRGFKLIPLSTFDLDSLPSQLKWFSSSYKLSKNGSYIKTDGKLTQIPYCRYYTKTGICNDGTTCKYKHDPNHIALCRKFISGKCNPDYNQCSLSHFPNQFNSPTCVFYLKGFCSKGENCSFNHVKTDKNAKICRLFTLGGWCDRGLSCKFKHIYECPDFINEGLNPCPRGKNCKLSHVIKNENNDKINNNTQNIQKKDELIEQLFLYNSYFNENLKNNRKKNFNVDMNKVSEMIDNSDSESDLESENDSESDSENENNSNSDSEDYFDLENRNEENLASGTNEKIKEDKNEDENNSKKDKEILKKIQENDTIQQRNIIMISDSEDSEDSEDSSISDDLKDLDFKNDNNGAEFSENKDIVYL</sequence>
<feature type="domain" description="C3H1-type" evidence="7">
    <location>
        <begin position="321"/>
        <end position="349"/>
    </location>
</feature>
<gene>
    <name evidence="8" type="ORF">ASCRUDRAFT_84246</name>
</gene>
<keyword evidence="3 4" id="KW-0862">Zinc</keyword>
<dbReference type="InterPro" id="IPR036855">
    <property type="entry name" value="Znf_CCCH_sf"/>
</dbReference>
<feature type="zinc finger region" description="C3H1-type" evidence="4">
    <location>
        <begin position="321"/>
        <end position="349"/>
    </location>
</feature>
<dbReference type="SUPFAM" id="SSF90229">
    <property type="entry name" value="CCCH zinc finger"/>
    <property type="match status" value="2"/>
</dbReference>
<organism evidence="8 9">
    <name type="scientific">Ascoidea rubescens DSM 1968</name>
    <dbReference type="NCBI Taxonomy" id="1344418"/>
    <lineage>
        <taxon>Eukaryota</taxon>
        <taxon>Fungi</taxon>
        <taxon>Dikarya</taxon>
        <taxon>Ascomycota</taxon>
        <taxon>Saccharomycotina</taxon>
        <taxon>Saccharomycetes</taxon>
        <taxon>Ascoideaceae</taxon>
        <taxon>Ascoidea</taxon>
    </lineage>
</organism>
<feature type="domain" description="C3H1-type" evidence="7">
    <location>
        <begin position="293"/>
        <end position="320"/>
    </location>
</feature>
<evidence type="ECO:0000256" key="1">
    <source>
        <dbReference type="ARBA" id="ARBA00022723"/>
    </source>
</evidence>
<dbReference type="GeneID" id="30968500"/>
<keyword evidence="9" id="KW-1185">Reference proteome</keyword>
<proteinExistence type="predicted"/>
<evidence type="ECO:0000256" key="2">
    <source>
        <dbReference type="ARBA" id="ARBA00022771"/>
    </source>
</evidence>
<dbReference type="InterPro" id="IPR000571">
    <property type="entry name" value="Znf_CCCH"/>
</dbReference>
<evidence type="ECO:0000313" key="9">
    <source>
        <dbReference type="Proteomes" id="UP000095038"/>
    </source>
</evidence>
<feature type="zinc finger region" description="C3H1-type" evidence="4">
    <location>
        <begin position="237"/>
        <end position="265"/>
    </location>
</feature>
<dbReference type="InParanoid" id="A0A1D2VS60"/>
<feature type="compositionally biased region" description="Basic and acidic residues" evidence="6">
    <location>
        <begin position="530"/>
        <end position="539"/>
    </location>
</feature>
<feature type="compositionally biased region" description="Acidic residues" evidence="6">
    <location>
        <begin position="429"/>
        <end position="449"/>
    </location>
</feature>
<evidence type="ECO:0000256" key="6">
    <source>
        <dbReference type="SAM" id="MobiDB-lite"/>
    </source>
</evidence>
<evidence type="ECO:0000256" key="5">
    <source>
        <dbReference type="SAM" id="Coils"/>
    </source>
</evidence>
<dbReference type="Pfam" id="PF00642">
    <property type="entry name" value="zf-CCCH"/>
    <property type="match status" value="2"/>
</dbReference>
<feature type="domain" description="C3H1-type" evidence="7">
    <location>
        <begin position="350"/>
        <end position="374"/>
    </location>
</feature>
<dbReference type="EMBL" id="KV454475">
    <property type="protein sequence ID" value="ODV64443.1"/>
    <property type="molecule type" value="Genomic_DNA"/>
</dbReference>
<feature type="compositionally biased region" description="Basic and acidic residues" evidence="6">
    <location>
        <begin position="477"/>
        <end position="502"/>
    </location>
</feature>
<evidence type="ECO:0000313" key="8">
    <source>
        <dbReference type="EMBL" id="ODV64443.1"/>
    </source>
</evidence>
<name>A0A1D2VS60_9ASCO</name>
<dbReference type="GO" id="GO:0008270">
    <property type="term" value="F:zinc ion binding"/>
    <property type="evidence" value="ECO:0007669"/>
    <property type="project" value="UniProtKB-KW"/>
</dbReference>
<accession>A0A1D2VS60</accession>
<dbReference type="GO" id="GO:0005634">
    <property type="term" value="C:nucleus"/>
    <property type="evidence" value="ECO:0007669"/>
    <property type="project" value="TreeGrafter"/>
</dbReference>
<keyword evidence="2 4" id="KW-0863">Zinc-finger</keyword>
<reference evidence="9" key="1">
    <citation type="submission" date="2016-05" db="EMBL/GenBank/DDBJ databases">
        <title>Comparative genomics of biotechnologically important yeasts.</title>
        <authorList>
            <consortium name="DOE Joint Genome Institute"/>
            <person name="Riley R."/>
            <person name="Haridas S."/>
            <person name="Wolfe K.H."/>
            <person name="Lopes M.R."/>
            <person name="Hittinger C.T."/>
            <person name="Goker M."/>
            <person name="Salamov A."/>
            <person name="Wisecaver J."/>
            <person name="Long T.M."/>
            <person name="Aerts A.L."/>
            <person name="Barry K."/>
            <person name="Choi C."/>
            <person name="Clum A."/>
            <person name="Coughlan A.Y."/>
            <person name="Deshpande S."/>
            <person name="Douglass A.P."/>
            <person name="Hanson S.J."/>
            <person name="Klenk H.-P."/>
            <person name="Labutti K."/>
            <person name="Lapidus A."/>
            <person name="Lindquist E."/>
            <person name="Lipzen A."/>
            <person name="Meier-Kolthoff J.P."/>
            <person name="Ohm R.A."/>
            <person name="Otillar R.P."/>
            <person name="Pangilinan J."/>
            <person name="Peng Y."/>
            <person name="Rokas A."/>
            <person name="Rosa C.A."/>
            <person name="Scheuner C."/>
            <person name="Sibirny A.A."/>
            <person name="Slot J.C."/>
            <person name="Stielow J.B."/>
            <person name="Sun H."/>
            <person name="Kurtzman C.P."/>
            <person name="Blackwell M."/>
            <person name="Grigoriev I.V."/>
            <person name="Jeffries T.W."/>
        </authorList>
    </citation>
    <scope>NUCLEOTIDE SEQUENCE [LARGE SCALE GENOMIC DNA]</scope>
    <source>
        <strain evidence="9">DSM 1968</strain>
    </source>
</reference>
<feature type="coiled-coil region" evidence="5">
    <location>
        <begin position="5"/>
        <end position="32"/>
    </location>
</feature>
<evidence type="ECO:0000259" key="7">
    <source>
        <dbReference type="PROSITE" id="PS50103"/>
    </source>
</evidence>
<keyword evidence="1 4" id="KW-0479">Metal-binding</keyword>
<feature type="zinc finger region" description="C3H1-type" evidence="4">
    <location>
        <begin position="293"/>
        <end position="320"/>
    </location>
</feature>
<dbReference type="STRING" id="1344418.A0A1D2VS60"/>
<dbReference type="PROSITE" id="PS50103">
    <property type="entry name" value="ZF_C3H1"/>
    <property type="match status" value="4"/>
</dbReference>
<dbReference type="PANTHER" id="PTHR46156">
    <property type="entry name" value="CCCH ZINGC FINGER"/>
    <property type="match status" value="1"/>
</dbReference>
<dbReference type="SMART" id="SM00356">
    <property type="entry name" value="ZnF_C3H1"/>
    <property type="match status" value="5"/>
</dbReference>
<protein>
    <recommendedName>
        <fullName evidence="7">C3H1-type domain-containing protein</fullName>
    </recommendedName>
</protein>
<dbReference type="RefSeq" id="XP_020050750.1">
    <property type="nucleotide sequence ID" value="XM_020194864.1"/>
</dbReference>
<dbReference type="Gene3D" id="4.10.1000.10">
    <property type="entry name" value="Zinc finger, CCCH-type"/>
    <property type="match status" value="2"/>
</dbReference>
<dbReference type="Proteomes" id="UP000095038">
    <property type="component" value="Unassembled WGS sequence"/>
</dbReference>
<feature type="region of interest" description="Disordered" evidence="6">
    <location>
        <begin position="428"/>
        <end position="555"/>
    </location>
</feature>
<feature type="zinc finger region" description="C3H1-type" evidence="4">
    <location>
        <begin position="350"/>
        <end position="374"/>
    </location>
</feature>
<dbReference type="PANTHER" id="PTHR46156:SF1">
    <property type="entry name" value="ZINC FINGER CCCH DOMAIN-CONTAINING PROTEIN 3"/>
    <property type="match status" value="1"/>
</dbReference>
<dbReference type="AlphaFoldDB" id="A0A1D2VS60"/>